<evidence type="ECO:0000256" key="2">
    <source>
        <dbReference type="SAM" id="MobiDB-lite"/>
    </source>
</evidence>
<proteinExistence type="predicted"/>
<protein>
    <recommendedName>
        <fullName evidence="5">GAG-pre-integrase domain-containing protein</fullName>
    </recommendedName>
</protein>
<evidence type="ECO:0000313" key="3">
    <source>
        <dbReference type="EMBL" id="KAK9872907.1"/>
    </source>
</evidence>
<dbReference type="AlphaFoldDB" id="A0AAW1TN07"/>
<accession>A0AAW1TN07</accession>
<dbReference type="Proteomes" id="UP001431783">
    <property type="component" value="Unassembled WGS sequence"/>
</dbReference>
<gene>
    <name evidence="3" type="ORF">WA026_020259</name>
</gene>
<feature type="compositionally biased region" description="Polar residues" evidence="2">
    <location>
        <begin position="209"/>
        <end position="221"/>
    </location>
</feature>
<feature type="region of interest" description="Disordered" evidence="2">
    <location>
        <begin position="195"/>
        <end position="245"/>
    </location>
</feature>
<sequence>MHDGVYKLNTVSPAVALATAYTWHRRLGHVNPSYLNKMINGSVEGIECKGNLRDSITWPPCINCGTLMHPGCIKYYSDIIKVDEHHIKCCELMRNNNLQDDDSDLDTSKDTIVDVNDLVKSNENIIFELTRENEKLINENALLKKLISEMDDKNNLLLFKISVLEKDAKTGVRRAALTLNNENNHIEDMADAPVLPTKDKKTSSDKMQRSANSWRGQQPSGTHRRINNNKTADHTWNEGNNVTPNDSVREIWKERQEGARNKIIKGTRATKYENSFAGVEQRAWIHVGKVKLKTAKEEIENHLQQIFPGRSFVVEALPARNEANSMSFRVGGDMDLMDELYNSANWPCGVTIRRFTFFRKVSSDTNQGR</sequence>
<dbReference type="EMBL" id="JARQZJ010000014">
    <property type="protein sequence ID" value="KAK9872907.1"/>
    <property type="molecule type" value="Genomic_DNA"/>
</dbReference>
<feature type="compositionally biased region" description="Basic and acidic residues" evidence="2">
    <location>
        <begin position="197"/>
        <end position="208"/>
    </location>
</feature>
<organism evidence="3 4">
    <name type="scientific">Henosepilachna vigintioctopunctata</name>
    <dbReference type="NCBI Taxonomy" id="420089"/>
    <lineage>
        <taxon>Eukaryota</taxon>
        <taxon>Metazoa</taxon>
        <taxon>Ecdysozoa</taxon>
        <taxon>Arthropoda</taxon>
        <taxon>Hexapoda</taxon>
        <taxon>Insecta</taxon>
        <taxon>Pterygota</taxon>
        <taxon>Neoptera</taxon>
        <taxon>Endopterygota</taxon>
        <taxon>Coleoptera</taxon>
        <taxon>Polyphaga</taxon>
        <taxon>Cucujiformia</taxon>
        <taxon>Coccinelloidea</taxon>
        <taxon>Coccinellidae</taxon>
        <taxon>Epilachninae</taxon>
        <taxon>Epilachnini</taxon>
        <taxon>Henosepilachna</taxon>
    </lineage>
</organism>
<keyword evidence="4" id="KW-1185">Reference proteome</keyword>
<evidence type="ECO:0008006" key="5">
    <source>
        <dbReference type="Google" id="ProtNLM"/>
    </source>
</evidence>
<name>A0AAW1TN07_9CUCU</name>
<evidence type="ECO:0000313" key="4">
    <source>
        <dbReference type="Proteomes" id="UP001431783"/>
    </source>
</evidence>
<feature type="coiled-coil region" evidence="1">
    <location>
        <begin position="119"/>
        <end position="153"/>
    </location>
</feature>
<evidence type="ECO:0000256" key="1">
    <source>
        <dbReference type="SAM" id="Coils"/>
    </source>
</evidence>
<keyword evidence="1" id="KW-0175">Coiled coil</keyword>
<comment type="caution">
    <text evidence="3">The sequence shown here is derived from an EMBL/GenBank/DDBJ whole genome shotgun (WGS) entry which is preliminary data.</text>
</comment>
<reference evidence="3 4" key="1">
    <citation type="submission" date="2023-03" db="EMBL/GenBank/DDBJ databases">
        <title>Genome insight into feeding habits of ladybird beetles.</title>
        <authorList>
            <person name="Li H.-S."/>
            <person name="Huang Y.-H."/>
            <person name="Pang H."/>
        </authorList>
    </citation>
    <scope>NUCLEOTIDE SEQUENCE [LARGE SCALE GENOMIC DNA]</scope>
    <source>
        <strain evidence="3">SYSU_2023b</strain>
        <tissue evidence="3">Whole body</tissue>
    </source>
</reference>